<proteinExistence type="inferred from homology"/>
<organism evidence="4 5">
    <name type="scientific">Desulfobaculum bizertense DSM 18034</name>
    <dbReference type="NCBI Taxonomy" id="1121442"/>
    <lineage>
        <taxon>Bacteria</taxon>
        <taxon>Pseudomonadati</taxon>
        <taxon>Thermodesulfobacteriota</taxon>
        <taxon>Desulfovibrionia</taxon>
        <taxon>Desulfovibrionales</taxon>
        <taxon>Desulfovibrionaceae</taxon>
        <taxon>Desulfobaculum</taxon>
    </lineage>
</organism>
<dbReference type="InterPro" id="IPR028082">
    <property type="entry name" value="Peripla_BP_I"/>
</dbReference>
<accession>A0A1T4WG30</accession>
<dbReference type="Gene3D" id="1.25.40.10">
    <property type="entry name" value="Tetratricopeptide repeat domain"/>
    <property type="match status" value="1"/>
</dbReference>
<dbReference type="STRING" id="1121442.SAMN02745702_02207"/>
<protein>
    <recommendedName>
        <fullName evidence="3">Leucine-binding protein domain-containing protein</fullName>
    </recommendedName>
</protein>
<dbReference type="Pfam" id="PF13458">
    <property type="entry name" value="Peripla_BP_6"/>
    <property type="match status" value="1"/>
</dbReference>
<dbReference type="RefSeq" id="WP_078685491.1">
    <property type="nucleotide sequence ID" value="NZ_FUYA01000007.1"/>
</dbReference>
<dbReference type="InterPro" id="IPR011990">
    <property type="entry name" value="TPR-like_helical_dom_sf"/>
</dbReference>
<dbReference type="InterPro" id="IPR028081">
    <property type="entry name" value="Leu-bd"/>
</dbReference>
<name>A0A1T4WG30_9BACT</name>
<sequence length="703" mass="79176">MKNARDRHDVRTPLRYVIFALTLALLFAISGCAKKSLPSYGDPVPRADTATLDTRDAQAAWDAKDYARSEMLYMHLLDHGTLSPDEKKTALYRLGRSAVEIQHPHIALDALDQLSRLDPASRKTWEWHSIFADALLSQGKRGAAQDHLRALTDNTSYTWELRTKAAVALALQQWQARDFDDSLRELDSFYAAAPEPVEQSQAGLERQLAEALHELATPTLNGLEQVTPAERRFAFPYSVLQLEKARRLAADSASWPRAWNLFTELNRDGQFADKNLVARSMAPFMENRAKSTGGVALALPLSGPYSEIGWKIVRGAGVAQWKILMAGGQMDIRTVNTESPDWMDQIKALPKGYSVVGGPLRTAKFKQLEKSGMLANRPFFSFLPSLGSATEGEDAWRFFPSQKDQLRVLLNLAVDNLDMHSLGVLYPDEKYGARLSELFSQAAADRLAHVAGSTSYPPGQPTKWGKSVRNFLAQARSDSGAQRLQAVFLPDSWETARQLVPQLFYYDEDRLLILGPSLWAQGLEHDKNIEARYFRLAVFPSAWWPENPSAPAQTLRTELEQDASGRADLWTAIGYDFIRLAERLGQIEEPSATDVNRALQGAQEMDWSMAPLEWTYDGKASQQLFLFRPTEDGYRPIDPELLSRRILRIRALHDKREVLRRQAEIDDLQKALDKKPSDKTLKQRVQALKIQLESRLEEMSSAQ</sequence>
<dbReference type="CDD" id="cd06339">
    <property type="entry name" value="PBP1_YraM_LppC_lipoprotein-like"/>
    <property type="match status" value="1"/>
</dbReference>
<dbReference type="SUPFAM" id="SSF53822">
    <property type="entry name" value="Periplasmic binding protein-like I"/>
    <property type="match status" value="1"/>
</dbReference>
<keyword evidence="5" id="KW-1185">Reference proteome</keyword>
<dbReference type="EMBL" id="FUYA01000007">
    <property type="protein sequence ID" value="SKA76296.1"/>
    <property type="molecule type" value="Genomic_DNA"/>
</dbReference>
<dbReference type="Gene3D" id="3.40.50.2300">
    <property type="match status" value="2"/>
</dbReference>
<feature type="domain" description="Leucine-binding protein" evidence="3">
    <location>
        <begin position="356"/>
        <end position="632"/>
    </location>
</feature>
<dbReference type="OrthoDB" id="5410879at2"/>
<keyword evidence="2" id="KW-0732">Signal</keyword>
<dbReference type="Proteomes" id="UP000189733">
    <property type="component" value="Unassembled WGS sequence"/>
</dbReference>
<reference evidence="4 5" key="1">
    <citation type="submission" date="2017-02" db="EMBL/GenBank/DDBJ databases">
        <authorList>
            <person name="Peterson S.W."/>
        </authorList>
    </citation>
    <scope>NUCLEOTIDE SEQUENCE [LARGE SCALE GENOMIC DNA]</scope>
    <source>
        <strain evidence="4 5">DSM 18034</strain>
    </source>
</reference>
<evidence type="ECO:0000313" key="5">
    <source>
        <dbReference type="Proteomes" id="UP000189733"/>
    </source>
</evidence>
<dbReference type="PROSITE" id="PS51257">
    <property type="entry name" value="PROKAR_LIPOPROTEIN"/>
    <property type="match status" value="1"/>
</dbReference>
<gene>
    <name evidence="4" type="ORF">SAMN02745702_02207</name>
</gene>
<dbReference type="AlphaFoldDB" id="A0A1T4WG30"/>
<evidence type="ECO:0000259" key="3">
    <source>
        <dbReference type="Pfam" id="PF13458"/>
    </source>
</evidence>
<evidence type="ECO:0000256" key="1">
    <source>
        <dbReference type="ARBA" id="ARBA00010062"/>
    </source>
</evidence>
<evidence type="ECO:0000256" key="2">
    <source>
        <dbReference type="ARBA" id="ARBA00022729"/>
    </source>
</evidence>
<comment type="similarity">
    <text evidence="1">Belongs to the leucine-binding protein family.</text>
</comment>
<evidence type="ECO:0000313" key="4">
    <source>
        <dbReference type="EMBL" id="SKA76296.1"/>
    </source>
</evidence>